<feature type="signal peptide" evidence="4">
    <location>
        <begin position="1"/>
        <end position="23"/>
    </location>
</feature>
<keyword evidence="4" id="KW-1005">Bacterial flagellum biogenesis</keyword>
<dbReference type="EMBL" id="JACOFT010000002">
    <property type="protein sequence ID" value="MBC3811292.1"/>
    <property type="molecule type" value="Genomic_DNA"/>
</dbReference>
<dbReference type="Pfam" id="PF13144">
    <property type="entry name" value="ChapFlgA"/>
    <property type="match status" value="1"/>
</dbReference>
<evidence type="ECO:0000313" key="6">
    <source>
        <dbReference type="EMBL" id="MBC3811292.1"/>
    </source>
</evidence>
<dbReference type="PANTHER" id="PTHR36307">
    <property type="entry name" value="FLAGELLA BASAL BODY P-RING FORMATION PROTEIN FLGA"/>
    <property type="match status" value="1"/>
</dbReference>
<dbReference type="Gene3D" id="2.30.30.760">
    <property type="match status" value="1"/>
</dbReference>
<proteinExistence type="inferred from homology"/>
<dbReference type="InterPro" id="IPR039246">
    <property type="entry name" value="Flagellar_FlgA"/>
</dbReference>
<keyword evidence="6" id="KW-0969">Cilium</keyword>
<feature type="chain" id="PRO_5045009378" description="Flagella basal body P-ring formation protein FlgA" evidence="4">
    <location>
        <begin position="24"/>
        <end position="235"/>
    </location>
</feature>
<dbReference type="SMART" id="SM00858">
    <property type="entry name" value="SAF"/>
    <property type="match status" value="1"/>
</dbReference>
<keyword evidence="7" id="KW-1185">Reference proteome</keyword>
<keyword evidence="6" id="KW-0282">Flagellum</keyword>
<evidence type="ECO:0000256" key="2">
    <source>
        <dbReference type="ARBA" id="ARBA00022729"/>
    </source>
</evidence>
<dbReference type="PANTHER" id="PTHR36307:SF1">
    <property type="entry name" value="FLAGELLA BASAL BODY P-RING FORMATION PROTEIN FLGA"/>
    <property type="match status" value="1"/>
</dbReference>
<dbReference type="Pfam" id="PF17656">
    <property type="entry name" value="ChapFlgA_N"/>
    <property type="match status" value="1"/>
</dbReference>
<evidence type="ECO:0000259" key="5">
    <source>
        <dbReference type="SMART" id="SM00858"/>
    </source>
</evidence>
<organism evidence="6 7">
    <name type="scientific">Undibacterium aquatile</name>
    <dbReference type="NCBI Taxonomy" id="1537398"/>
    <lineage>
        <taxon>Bacteria</taxon>
        <taxon>Pseudomonadati</taxon>
        <taxon>Pseudomonadota</taxon>
        <taxon>Betaproteobacteria</taxon>
        <taxon>Burkholderiales</taxon>
        <taxon>Oxalobacteraceae</taxon>
        <taxon>Undibacterium</taxon>
    </lineage>
</organism>
<keyword evidence="3 4" id="KW-0574">Periplasm</keyword>
<dbReference type="InterPro" id="IPR017585">
    <property type="entry name" value="SAF_FlgA"/>
</dbReference>
<evidence type="ECO:0000313" key="7">
    <source>
        <dbReference type="Proteomes" id="UP000637632"/>
    </source>
</evidence>
<protein>
    <recommendedName>
        <fullName evidence="4">Flagella basal body P-ring formation protein FlgA</fullName>
    </recommendedName>
</protein>
<comment type="similarity">
    <text evidence="4">Belongs to the FlgA family.</text>
</comment>
<comment type="function">
    <text evidence="4">Involved in the assembly process of the P-ring formation. It may associate with FlgF on the rod constituting a structure essential for the P-ring assembly or may act as a modulator protein for the P-ring assembly.</text>
</comment>
<dbReference type="RefSeq" id="WP_190478480.1">
    <property type="nucleotide sequence ID" value="NZ_JACOFT010000002.1"/>
</dbReference>
<dbReference type="InterPro" id="IPR041231">
    <property type="entry name" value="FlgA_N"/>
</dbReference>
<feature type="domain" description="SAF" evidence="5">
    <location>
        <begin position="111"/>
        <end position="173"/>
    </location>
</feature>
<comment type="caution">
    <text evidence="6">The sequence shown here is derived from an EMBL/GenBank/DDBJ whole genome shotgun (WGS) entry which is preliminary data.</text>
</comment>
<sequence>MKQLFRSIIFLLVLTSALNQAQAQTTAAMQDHEIIRKLATDFLNQQARTQPGESTVTMGQVDKRLNLAACQSPTAFLPNGSKAWGKITVGVRCTAPVSWVIYLQANVQINSEYYVASRALSQGQLITADDMSKIKGDISNLPAGIITNPEQVIGKSLQSSISSGTPLRQELLRSPAVVQQGQSVRVVSNGPGFQVATDARALNNAAEGQVAKAKTSSGQTVSGIAKAGGVIEITY</sequence>
<evidence type="ECO:0000256" key="1">
    <source>
        <dbReference type="ARBA" id="ARBA00004418"/>
    </source>
</evidence>
<dbReference type="CDD" id="cd11614">
    <property type="entry name" value="SAF_CpaB_FlgA_like"/>
    <property type="match status" value="1"/>
</dbReference>
<gene>
    <name evidence="6" type="primary">flgA</name>
    <name evidence="6" type="ORF">H8K26_07540</name>
</gene>
<comment type="subcellular location">
    <subcellularLocation>
        <location evidence="1 4">Periplasm</location>
    </subcellularLocation>
</comment>
<keyword evidence="2 4" id="KW-0732">Signal</keyword>
<accession>A0ABR6XEG1</accession>
<dbReference type="NCBIfam" id="TIGR03170">
    <property type="entry name" value="flgA_cterm"/>
    <property type="match status" value="1"/>
</dbReference>
<name>A0ABR6XEG1_9BURK</name>
<reference evidence="6 7" key="1">
    <citation type="submission" date="2020-08" db="EMBL/GenBank/DDBJ databases">
        <title>Novel species isolated from subtropical streams in China.</title>
        <authorList>
            <person name="Lu H."/>
        </authorList>
    </citation>
    <scope>NUCLEOTIDE SEQUENCE [LARGE SCALE GENOMIC DNA]</scope>
    <source>
        <strain evidence="6 7">CCTCC AB 2015119</strain>
    </source>
</reference>
<dbReference type="Proteomes" id="UP000637632">
    <property type="component" value="Unassembled WGS sequence"/>
</dbReference>
<dbReference type="Gene3D" id="3.90.1210.10">
    <property type="entry name" value="Antifreeze-like/N-acetylneuraminic acid synthase C-terminal domain"/>
    <property type="match status" value="1"/>
</dbReference>
<evidence type="ECO:0000256" key="3">
    <source>
        <dbReference type="ARBA" id="ARBA00022764"/>
    </source>
</evidence>
<dbReference type="InterPro" id="IPR013974">
    <property type="entry name" value="SAF"/>
</dbReference>
<evidence type="ECO:0000256" key="4">
    <source>
        <dbReference type="RuleBase" id="RU362063"/>
    </source>
</evidence>
<keyword evidence="6" id="KW-0966">Cell projection</keyword>